<protein>
    <submittedName>
        <fullName evidence="1">Uncharacterized protein</fullName>
    </submittedName>
</protein>
<name>A0A4V2P9N3_9NOCA</name>
<comment type="caution">
    <text evidence="1">The sequence shown here is derived from an EMBL/GenBank/DDBJ whole genome shotgun (WGS) entry which is preliminary data.</text>
</comment>
<dbReference type="EMBL" id="SMFR01000007">
    <property type="protein sequence ID" value="TCJ90235.1"/>
    <property type="molecule type" value="Genomic_DNA"/>
</dbReference>
<organism evidence="1 2">
    <name type="scientific">Nocardia alba</name>
    <dbReference type="NCBI Taxonomy" id="225051"/>
    <lineage>
        <taxon>Bacteria</taxon>
        <taxon>Bacillati</taxon>
        <taxon>Actinomycetota</taxon>
        <taxon>Actinomycetes</taxon>
        <taxon>Mycobacteriales</taxon>
        <taxon>Nocardiaceae</taxon>
        <taxon>Nocardia</taxon>
    </lineage>
</organism>
<dbReference type="AlphaFoldDB" id="A0A4V2P9N3"/>
<reference evidence="1 2" key="1">
    <citation type="submission" date="2019-03" db="EMBL/GenBank/DDBJ databases">
        <title>Genomic Encyclopedia of Type Strains, Phase IV (KMG-IV): sequencing the most valuable type-strain genomes for metagenomic binning, comparative biology and taxonomic classification.</title>
        <authorList>
            <person name="Goeker M."/>
        </authorList>
    </citation>
    <scope>NUCLEOTIDE SEQUENCE [LARGE SCALE GENOMIC DNA]</scope>
    <source>
        <strain evidence="1 2">DSM 44684</strain>
    </source>
</reference>
<sequence length="503" mass="53892">MTATHHTTVELAKLARVLDRDPADLDFLAALRPTALREFRDQITDLTARREARRMQRVGAAAKLVPAPIAAKITEAAFGPVLAAALAGSVDPARAVAIASALSPSFLADGTLTLDPRRAVELIARVPGPMAAAVASELISRGDYLTMGNLAGSVPDSVLRAALPHASDLDILQVGYYLEETSAADRLLTIVTDRVPGVIRATHDADEWPKAITLLALLGPTERSKLANVVAAQDDEVIDGLLAAVEEVDAWDTLLPVAAGMSPQPLQRLAQRPAMQNPTLLTKIADLALTQNLWLSLLPLATHLSPTQLHTVAARVATEPDESLTTLIEQAHTENHWPTLLPVALALSTPDRKRLASLPVMHRPAYLTAAIEATATHNLWPEALPLLNDLPAATHDTLATAINTLTDNNFREALEAAPTADCTTTLIQIVLRQDVSARLRSLTLLNESDNLELFVATITTQDPAIWQSISEAREEIPEPLRTLLATQATQCGRTELGIDLTTG</sequence>
<keyword evidence="2" id="KW-1185">Reference proteome</keyword>
<proteinExistence type="predicted"/>
<evidence type="ECO:0000313" key="2">
    <source>
        <dbReference type="Proteomes" id="UP000294856"/>
    </source>
</evidence>
<dbReference type="Proteomes" id="UP000294856">
    <property type="component" value="Unassembled WGS sequence"/>
</dbReference>
<gene>
    <name evidence="1" type="ORF">DFR71_6126</name>
</gene>
<accession>A0A4V2P9N3</accession>
<dbReference type="RefSeq" id="WP_067460205.1">
    <property type="nucleotide sequence ID" value="NZ_SMFR01000007.1"/>
</dbReference>
<evidence type="ECO:0000313" key="1">
    <source>
        <dbReference type="EMBL" id="TCJ90235.1"/>
    </source>
</evidence>
<dbReference type="STRING" id="1210063.GCA_001612665_06472"/>
<dbReference type="OrthoDB" id="4529786at2"/>